<comment type="cofactor">
    <cofactor evidence="12">
        <name>Zn(2+)</name>
        <dbReference type="ChEBI" id="CHEBI:29105"/>
    </cofactor>
    <text evidence="12">Binds 1 zinc ion per subunit.</text>
</comment>
<dbReference type="EC" id="3.4.24.-" evidence="12"/>
<evidence type="ECO:0000256" key="10">
    <source>
        <dbReference type="ARBA" id="ARBA00023049"/>
    </source>
</evidence>
<dbReference type="RefSeq" id="WP_272747499.1">
    <property type="nucleotide sequence ID" value="NZ_JAQQKX010000004.1"/>
</dbReference>
<keyword evidence="5 12" id="KW-0812">Transmembrane</keyword>
<feature type="binding site" evidence="12">
    <location>
        <position position="134"/>
    </location>
    <ligand>
        <name>Zn(2+)</name>
        <dbReference type="ChEBI" id="CHEBI:29105"/>
        <note>catalytic</note>
    </ligand>
</feature>
<keyword evidence="7 12" id="KW-0378">Hydrolase</keyword>
<feature type="transmembrane region" description="Helical" evidence="12">
    <location>
        <begin position="145"/>
        <end position="169"/>
    </location>
</feature>
<dbReference type="InterPro" id="IPR022919">
    <property type="entry name" value="Pept_M48_protease_HtpX"/>
</dbReference>
<dbReference type="PANTHER" id="PTHR43221">
    <property type="entry name" value="PROTEASE HTPX"/>
    <property type="match status" value="1"/>
</dbReference>
<comment type="caution">
    <text evidence="12">Lacks conserved residue(s) required for the propagation of feature annotation.</text>
</comment>
<comment type="caution">
    <text evidence="14">The sequence shown here is derived from an EMBL/GenBank/DDBJ whole genome shotgun (WGS) entry which is preliminary data.</text>
</comment>
<dbReference type="InterPro" id="IPR050083">
    <property type="entry name" value="HtpX_protease"/>
</dbReference>
<evidence type="ECO:0000256" key="12">
    <source>
        <dbReference type="HAMAP-Rule" id="MF_00188"/>
    </source>
</evidence>
<evidence type="ECO:0000256" key="9">
    <source>
        <dbReference type="ARBA" id="ARBA00022989"/>
    </source>
</evidence>
<evidence type="ECO:0000256" key="5">
    <source>
        <dbReference type="ARBA" id="ARBA00022692"/>
    </source>
</evidence>
<evidence type="ECO:0000313" key="15">
    <source>
        <dbReference type="Proteomes" id="UP001214854"/>
    </source>
</evidence>
<keyword evidence="9 12" id="KW-1133">Transmembrane helix</keyword>
<comment type="subcellular location">
    <subcellularLocation>
        <location evidence="1 12">Cell membrane</location>
        <topology evidence="1 12">Multi-pass membrane protein</topology>
    </subcellularLocation>
</comment>
<dbReference type="PANTHER" id="PTHR43221:SF1">
    <property type="entry name" value="PROTEASE HTPX"/>
    <property type="match status" value="1"/>
</dbReference>
<evidence type="ECO:0000256" key="3">
    <source>
        <dbReference type="ARBA" id="ARBA00022475"/>
    </source>
</evidence>
<reference evidence="14 15" key="1">
    <citation type="submission" date="2023-01" db="EMBL/GenBank/DDBJ databases">
        <title>Novel species of the genus Asticcacaulis isolated from rivers.</title>
        <authorList>
            <person name="Lu H."/>
        </authorList>
    </citation>
    <scope>NUCLEOTIDE SEQUENCE [LARGE SCALE GENOMIC DNA]</scope>
    <source>
        <strain evidence="14 15">BYS171W</strain>
    </source>
</reference>
<evidence type="ECO:0000256" key="8">
    <source>
        <dbReference type="ARBA" id="ARBA00022833"/>
    </source>
</evidence>
<gene>
    <name evidence="12 14" type="primary">htpX</name>
    <name evidence="14" type="ORF">PQU92_07000</name>
</gene>
<organism evidence="14 15">
    <name type="scientific">Asticcacaulis aquaticus</name>
    <dbReference type="NCBI Taxonomy" id="2984212"/>
    <lineage>
        <taxon>Bacteria</taxon>
        <taxon>Pseudomonadati</taxon>
        <taxon>Pseudomonadota</taxon>
        <taxon>Alphaproteobacteria</taxon>
        <taxon>Caulobacterales</taxon>
        <taxon>Caulobacteraceae</taxon>
        <taxon>Asticcacaulis</taxon>
    </lineage>
</organism>
<feature type="transmembrane region" description="Helical" evidence="12">
    <location>
        <begin position="181"/>
        <end position="201"/>
    </location>
</feature>
<evidence type="ECO:0000256" key="2">
    <source>
        <dbReference type="ARBA" id="ARBA00009779"/>
    </source>
</evidence>
<keyword evidence="15" id="KW-1185">Reference proteome</keyword>
<evidence type="ECO:0000256" key="7">
    <source>
        <dbReference type="ARBA" id="ARBA00022801"/>
    </source>
</evidence>
<feature type="active site" evidence="12">
    <location>
        <position position="135"/>
    </location>
</feature>
<comment type="similarity">
    <text evidence="2 12">Belongs to the peptidase M48B family.</text>
</comment>
<dbReference type="HAMAP" id="MF_00188">
    <property type="entry name" value="Pept_M48_protease_HtpX"/>
    <property type="match status" value="1"/>
</dbReference>
<keyword evidence="10 12" id="KW-0482">Metalloprotease</keyword>
<evidence type="ECO:0000256" key="6">
    <source>
        <dbReference type="ARBA" id="ARBA00022723"/>
    </source>
</evidence>
<dbReference type="Pfam" id="PF01435">
    <property type="entry name" value="Peptidase_M48"/>
    <property type="match status" value="1"/>
</dbReference>
<evidence type="ECO:0000256" key="1">
    <source>
        <dbReference type="ARBA" id="ARBA00004651"/>
    </source>
</evidence>
<proteinExistence type="inferred from homology"/>
<evidence type="ECO:0000256" key="4">
    <source>
        <dbReference type="ARBA" id="ARBA00022670"/>
    </source>
</evidence>
<dbReference type="EMBL" id="JAQQKX010000004">
    <property type="protein sequence ID" value="MDC7683017.1"/>
    <property type="molecule type" value="Genomic_DNA"/>
</dbReference>
<keyword evidence="6 12" id="KW-0479">Metal-binding</keyword>
<accession>A0ABT5HSV5</accession>
<keyword evidence="4 12" id="KW-0645">Protease</keyword>
<name>A0ABT5HSV5_9CAUL</name>
<feature type="binding site" evidence="12">
    <location>
        <position position="138"/>
    </location>
    <ligand>
        <name>Zn(2+)</name>
        <dbReference type="ChEBI" id="CHEBI:29105"/>
        <note>catalytic</note>
    </ligand>
</feature>
<keyword evidence="11 12" id="KW-0472">Membrane</keyword>
<keyword evidence="8 12" id="KW-0862">Zinc</keyword>
<evidence type="ECO:0000259" key="13">
    <source>
        <dbReference type="Pfam" id="PF01435"/>
    </source>
</evidence>
<feature type="binding site" evidence="12">
    <location>
        <position position="206"/>
    </location>
    <ligand>
        <name>Zn(2+)</name>
        <dbReference type="ChEBI" id="CHEBI:29105"/>
        <note>catalytic</note>
    </ligand>
</feature>
<evidence type="ECO:0000313" key="14">
    <source>
        <dbReference type="EMBL" id="MDC7683017.1"/>
    </source>
</evidence>
<dbReference type="InterPro" id="IPR001915">
    <property type="entry name" value="Peptidase_M48"/>
</dbReference>
<dbReference type="CDD" id="cd07336">
    <property type="entry name" value="M48B_HtpX_like"/>
    <property type="match status" value="1"/>
</dbReference>
<keyword evidence="3 12" id="KW-1003">Cell membrane</keyword>
<dbReference type="NCBIfam" id="NF002363">
    <property type="entry name" value="PRK01345.1"/>
    <property type="match status" value="1"/>
</dbReference>
<sequence length="306" mass="32673">MNPFKTFMLLAGMTALFGVIGLAIGGPAGMLIALGLALAMNAFAYWNSDKMVLKAYQAEPVDPRQATGLIRDYYNDIAEMSQRAGLPMPAVYVIHNDQPNAFATGRNPQNAAVAATTGLLRALDRSEIRGVMAHELAHVKNRDTLIMTITATIAGAISSLANFAMFFGAGNSDDEDGINPIAAILMAILAPIAAMLVQMAISRTREYEADKLGGEICGDPESLARALRKIENFAHGIPNHEAERNPASAHMFIINPLSGRRMDNLFSTHPATDNRVRALMDLAVRMGGRGKSASGGFTSVPTTPMS</sequence>
<dbReference type="Gene3D" id="3.30.2010.10">
    <property type="entry name" value="Metalloproteases ('zincins'), catalytic domain"/>
    <property type="match status" value="1"/>
</dbReference>
<protein>
    <recommendedName>
        <fullName evidence="12">Protease HtpX homolog</fullName>
        <ecNumber evidence="12">3.4.24.-</ecNumber>
    </recommendedName>
</protein>
<evidence type="ECO:0000256" key="11">
    <source>
        <dbReference type="ARBA" id="ARBA00023136"/>
    </source>
</evidence>
<dbReference type="GO" id="GO:0008237">
    <property type="term" value="F:metallopeptidase activity"/>
    <property type="evidence" value="ECO:0007669"/>
    <property type="project" value="UniProtKB-KW"/>
</dbReference>
<feature type="domain" description="Peptidase M48" evidence="13">
    <location>
        <begin position="77"/>
        <end position="281"/>
    </location>
</feature>
<dbReference type="NCBIfam" id="NF002826">
    <property type="entry name" value="PRK03001.1"/>
    <property type="match status" value="1"/>
</dbReference>
<dbReference type="Proteomes" id="UP001214854">
    <property type="component" value="Unassembled WGS sequence"/>
</dbReference>